<reference evidence="8 9" key="1">
    <citation type="submission" date="2020-08" db="EMBL/GenBank/DDBJ databases">
        <title>Genomic Encyclopedia of Type Strains, Phase IV (KMG-IV): sequencing the most valuable type-strain genomes for metagenomic binning, comparative biology and taxonomic classification.</title>
        <authorList>
            <person name="Goeker M."/>
        </authorList>
    </citation>
    <scope>NUCLEOTIDE SEQUENCE [LARGE SCALE GENOMIC DNA]</scope>
    <source>
        <strain evidence="8 9">DSM 102044</strain>
    </source>
</reference>
<dbReference type="EMBL" id="JACIJO010000001">
    <property type="protein sequence ID" value="MBB6324863.1"/>
    <property type="molecule type" value="Genomic_DNA"/>
</dbReference>
<evidence type="ECO:0000259" key="7">
    <source>
        <dbReference type="Pfam" id="PF08340"/>
    </source>
</evidence>
<dbReference type="Proteomes" id="UP000588604">
    <property type="component" value="Unassembled WGS sequence"/>
</dbReference>
<sequence length="293" mass="33623">MIKSMTGFGIAGFEDEKMIIHVEVKSLNSKFLDLSIRSPRQFSDKEHEIRNLVQGVLDRGKVSVSIEFLSKSTSELPVSINEELFTAFYNKFKGMAEAVGDATQDVFKLALQAPNVISNVSAEVKEEGEDWEQIKKVLIQALQNCDSFRKDEGNSLEEKLEENIRTIAEGLSVIAKEEGQRKERIKQKIRNHFSEWLDENSFDANRFEQELIYYFEKLDITEEIVRLDTHLKYFSKIMEEEKNQGKKLGFISQEIGREINTIGSKANDAGIQKSVILMKDELEKIKEQSMNVL</sequence>
<dbReference type="NCBIfam" id="TIGR00255">
    <property type="entry name" value="YicC/YloC family endoribonuclease"/>
    <property type="match status" value="1"/>
</dbReference>
<evidence type="ECO:0000313" key="8">
    <source>
        <dbReference type="EMBL" id="MBB6324863.1"/>
    </source>
</evidence>
<dbReference type="PANTHER" id="PTHR30636">
    <property type="entry name" value="UPF0701 PROTEIN YICC"/>
    <property type="match status" value="1"/>
</dbReference>
<proteinExistence type="inferred from homology"/>
<name>A0A841MDP3_9BACT</name>
<evidence type="ECO:0000256" key="3">
    <source>
        <dbReference type="ARBA" id="ARBA00022759"/>
    </source>
</evidence>
<dbReference type="InterPro" id="IPR013551">
    <property type="entry name" value="YicC-like_C"/>
</dbReference>
<gene>
    <name evidence="8" type="ORF">FHS59_000478</name>
</gene>
<organism evidence="8 9">
    <name type="scientific">Algoriphagus iocasae</name>
    <dbReference type="NCBI Taxonomy" id="1836499"/>
    <lineage>
        <taxon>Bacteria</taxon>
        <taxon>Pseudomonadati</taxon>
        <taxon>Bacteroidota</taxon>
        <taxon>Cytophagia</taxon>
        <taxon>Cytophagales</taxon>
        <taxon>Cyclobacteriaceae</taxon>
        <taxon>Algoriphagus</taxon>
    </lineage>
</organism>
<accession>A0A841MDP3</accession>
<feature type="domain" description="Endoribonuclease YicC-like N-terminal" evidence="6">
    <location>
        <begin position="2"/>
        <end position="157"/>
    </location>
</feature>
<dbReference type="AlphaFoldDB" id="A0A841MDP3"/>
<feature type="domain" description="Endoribonuclease YicC-like C-terminal" evidence="7">
    <location>
        <begin position="174"/>
        <end position="292"/>
    </location>
</feature>
<dbReference type="InterPro" id="IPR013527">
    <property type="entry name" value="YicC-like_N"/>
</dbReference>
<evidence type="ECO:0000259" key="6">
    <source>
        <dbReference type="Pfam" id="PF03755"/>
    </source>
</evidence>
<dbReference type="RefSeq" id="WP_184492816.1">
    <property type="nucleotide sequence ID" value="NZ_JACIJO010000001.1"/>
</dbReference>
<comment type="cofactor">
    <cofactor evidence="1">
        <name>a divalent metal cation</name>
        <dbReference type="ChEBI" id="CHEBI:60240"/>
    </cofactor>
</comment>
<dbReference type="InterPro" id="IPR005229">
    <property type="entry name" value="YicC/YloC-like"/>
</dbReference>
<evidence type="ECO:0000256" key="1">
    <source>
        <dbReference type="ARBA" id="ARBA00001968"/>
    </source>
</evidence>
<comment type="similarity">
    <text evidence="5">Belongs to the YicC/YloC family.</text>
</comment>
<dbReference type="GO" id="GO:0004521">
    <property type="term" value="F:RNA endonuclease activity"/>
    <property type="evidence" value="ECO:0007669"/>
    <property type="project" value="InterPro"/>
</dbReference>
<evidence type="ECO:0000256" key="5">
    <source>
        <dbReference type="ARBA" id="ARBA00035648"/>
    </source>
</evidence>
<evidence type="ECO:0000313" key="9">
    <source>
        <dbReference type="Proteomes" id="UP000588604"/>
    </source>
</evidence>
<dbReference type="Pfam" id="PF08340">
    <property type="entry name" value="YicC-like_C"/>
    <property type="match status" value="1"/>
</dbReference>
<dbReference type="Pfam" id="PF03755">
    <property type="entry name" value="YicC-like_N"/>
    <property type="match status" value="1"/>
</dbReference>
<evidence type="ECO:0000256" key="4">
    <source>
        <dbReference type="ARBA" id="ARBA00022801"/>
    </source>
</evidence>
<protein>
    <submittedName>
        <fullName evidence="8">Uncharacterized protein (TIGR00255 family)</fullName>
    </submittedName>
</protein>
<evidence type="ECO:0000256" key="2">
    <source>
        <dbReference type="ARBA" id="ARBA00022722"/>
    </source>
</evidence>
<dbReference type="GO" id="GO:0016787">
    <property type="term" value="F:hydrolase activity"/>
    <property type="evidence" value="ECO:0007669"/>
    <property type="project" value="UniProtKB-KW"/>
</dbReference>
<dbReference type="PANTHER" id="PTHR30636:SF3">
    <property type="entry name" value="UPF0701 PROTEIN YICC"/>
    <property type="match status" value="1"/>
</dbReference>
<keyword evidence="3" id="KW-0255">Endonuclease</keyword>
<keyword evidence="2" id="KW-0540">Nuclease</keyword>
<keyword evidence="9" id="KW-1185">Reference proteome</keyword>
<comment type="caution">
    <text evidence="8">The sequence shown here is derived from an EMBL/GenBank/DDBJ whole genome shotgun (WGS) entry which is preliminary data.</text>
</comment>
<keyword evidence="4" id="KW-0378">Hydrolase</keyword>